<name>A0A6A6KT32_HEVBR</name>
<dbReference type="GO" id="GO:0005737">
    <property type="term" value="C:cytoplasm"/>
    <property type="evidence" value="ECO:0007669"/>
    <property type="project" value="TreeGrafter"/>
</dbReference>
<feature type="region of interest" description="Disordered" evidence="3">
    <location>
        <begin position="1"/>
        <end position="32"/>
    </location>
</feature>
<evidence type="ECO:0000256" key="3">
    <source>
        <dbReference type="SAM" id="MobiDB-lite"/>
    </source>
</evidence>
<comment type="caution">
    <text evidence="5">The sequence shown here is derived from an EMBL/GenBank/DDBJ whole genome shotgun (WGS) entry which is preliminary data.</text>
</comment>
<dbReference type="Gene3D" id="3.30.420.10">
    <property type="entry name" value="Ribonuclease H-like superfamily/Ribonuclease H"/>
    <property type="match status" value="1"/>
</dbReference>
<dbReference type="InterPro" id="IPR036397">
    <property type="entry name" value="RNaseH_sf"/>
</dbReference>
<dbReference type="EMBL" id="JAAGAX010000015">
    <property type="protein sequence ID" value="KAF2291797.1"/>
    <property type="molecule type" value="Genomic_DNA"/>
</dbReference>
<accession>A0A6A6KT32</accession>
<evidence type="ECO:0000313" key="5">
    <source>
        <dbReference type="EMBL" id="KAF2291797.1"/>
    </source>
</evidence>
<evidence type="ECO:0000256" key="2">
    <source>
        <dbReference type="ARBA" id="ARBA00022801"/>
    </source>
</evidence>
<dbReference type="GO" id="GO:0005634">
    <property type="term" value="C:nucleus"/>
    <property type="evidence" value="ECO:0007669"/>
    <property type="project" value="TreeGrafter"/>
</dbReference>
<dbReference type="AlphaFoldDB" id="A0A6A6KT32"/>
<dbReference type="InterPro" id="IPR051132">
    <property type="entry name" value="3-5_Exonuclease_domain"/>
</dbReference>
<dbReference type="InterPro" id="IPR012337">
    <property type="entry name" value="RNaseH-like_sf"/>
</dbReference>
<protein>
    <recommendedName>
        <fullName evidence="4">3'-5' exonuclease domain-containing protein</fullName>
    </recommendedName>
</protein>
<organism evidence="5 6">
    <name type="scientific">Hevea brasiliensis</name>
    <name type="common">Para rubber tree</name>
    <name type="synonym">Siphonia brasiliensis</name>
    <dbReference type="NCBI Taxonomy" id="3981"/>
    <lineage>
        <taxon>Eukaryota</taxon>
        <taxon>Viridiplantae</taxon>
        <taxon>Streptophyta</taxon>
        <taxon>Embryophyta</taxon>
        <taxon>Tracheophyta</taxon>
        <taxon>Spermatophyta</taxon>
        <taxon>Magnoliopsida</taxon>
        <taxon>eudicotyledons</taxon>
        <taxon>Gunneridae</taxon>
        <taxon>Pentapetalae</taxon>
        <taxon>rosids</taxon>
        <taxon>fabids</taxon>
        <taxon>Malpighiales</taxon>
        <taxon>Euphorbiaceae</taxon>
        <taxon>Crotonoideae</taxon>
        <taxon>Micrandreae</taxon>
        <taxon>Hevea</taxon>
    </lineage>
</organism>
<keyword evidence="1" id="KW-0540">Nuclease</keyword>
<keyword evidence="2" id="KW-0378">Hydrolase</keyword>
<evidence type="ECO:0000259" key="4">
    <source>
        <dbReference type="Pfam" id="PF01612"/>
    </source>
</evidence>
<sequence>MASNFHTRQQPESGGNTPTLHQQKLPHLPNLPSYLHSSSLRNALSNPNIIYTGVRISGDTKKLYKDYDLETSCEADIASLAAQAFDHKDFKRSGLKTLVETIIGEELEKPKRVTMSNWDAKYLTPAQVKQSTRAEIDTCFSNNKVDEMGELGSDQEKHQIGVNKYHDYYYYCTFDEHVAHLCESVPAHGEDGGQPLNLKVDENNDGMVLSTKEDTESEFDYYLLSIYGDDEYIADMLNLKVDENNSGTVLSSKKDVNLSLIIHFSLYMVRTNI</sequence>
<dbReference type="InterPro" id="IPR002562">
    <property type="entry name" value="3'-5'_exonuclease_dom"/>
</dbReference>
<dbReference type="GO" id="GO:0008408">
    <property type="term" value="F:3'-5' exonuclease activity"/>
    <property type="evidence" value="ECO:0007669"/>
    <property type="project" value="InterPro"/>
</dbReference>
<dbReference type="Pfam" id="PF01612">
    <property type="entry name" value="DNA_pol_A_exo1"/>
    <property type="match status" value="1"/>
</dbReference>
<gene>
    <name evidence="5" type="ORF">GH714_035648</name>
</gene>
<dbReference type="GO" id="GO:0003676">
    <property type="term" value="F:nucleic acid binding"/>
    <property type="evidence" value="ECO:0007669"/>
    <property type="project" value="InterPro"/>
</dbReference>
<dbReference type="Proteomes" id="UP000467840">
    <property type="component" value="Chromosome 2"/>
</dbReference>
<feature type="compositionally biased region" description="Polar residues" evidence="3">
    <location>
        <begin position="1"/>
        <end position="22"/>
    </location>
</feature>
<dbReference type="SUPFAM" id="SSF53098">
    <property type="entry name" value="Ribonuclease H-like"/>
    <property type="match status" value="1"/>
</dbReference>
<reference evidence="5 6" key="1">
    <citation type="journal article" date="2020" name="Mol. Plant">
        <title>The Chromosome-Based Rubber Tree Genome Provides New Insights into Spurge Genome Evolution and Rubber Biosynthesis.</title>
        <authorList>
            <person name="Liu J."/>
            <person name="Shi C."/>
            <person name="Shi C.C."/>
            <person name="Li W."/>
            <person name="Zhang Q.J."/>
            <person name="Zhang Y."/>
            <person name="Li K."/>
            <person name="Lu H.F."/>
            <person name="Shi C."/>
            <person name="Zhu S.T."/>
            <person name="Xiao Z.Y."/>
            <person name="Nan H."/>
            <person name="Yue Y."/>
            <person name="Zhu X.G."/>
            <person name="Wu Y."/>
            <person name="Hong X.N."/>
            <person name="Fan G.Y."/>
            <person name="Tong Y."/>
            <person name="Zhang D."/>
            <person name="Mao C.L."/>
            <person name="Liu Y.L."/>
            <person name="Hao S.J."/>
            <person name="Liu W.Q."/>
            <person name="Lv M.Q."/>
            <person name="Zhang H.B."/>
            <person name="Liu Y."/>
            <person name="Hu-Tang G.R."/>
            <person name="Wang J.P."/>
            <person name="Wang J.H."/>
            <person name="Sun Y.H."/>
            <person name="Ni S.B."/>
            <person name="Chen W.B."/>
            <person name="Zhang X.C."/>
            <person name="Jiao Y.N."/>
            <person name="Eichler E.E."/>
            <person name="Li G.H."/>
            <person name="Liu X."/>
            <person name="Gao L.Z."/>
        </authorList>
    </citation>
    <scope>NUCLEOTIDE SEQUENCE [LARGE SCALE GENOMIC DNA]</scope>
    <source>
        <strain evidence="6">cv. GT1</strain>
        <tissue evidence="5">Leaf</tissue>
    </source>
</reference>
<feature type="domain" description="3'-5' exonuclease" evidence="4">
    <location>
        <begin position="38"/>
        <end position="128"/>
    </location>
</feature>
<keyword evidence="6" id="KW-1185">Reference proteome</keyword>
<dbReference type="GO" id="GO:0006139">
    <property type="term" value="P:nucleobase-containing compound metabolic process"/>
    <property type="evidence" value="ECO:0007669"/>
    <property type="project" value="InterPro"/>
</dbReference>
<evidence type="ECO:0000256" key="1">
    <source>
        <dbReference type="ARBA" id="ARBA00022722"/>
    </source>
</evidence>
<dbReference type="PANTHER" id="PTHR13620:SF105">
    <property type="entry name" value="OS01G0737700 PROTEIN"/>
    <property type="match status" value="1"/>
</dbReference>
<proteinExistence type="predicted"/>
<evidence type="ECO:0000313" key="6">
    <source>
        <dbReference type="Proteomes" id="UP000467840"/>
    </source>
</evidence>
<dbReference type="PANTHER" id="PTHR13620">
    <property type="entry name" value="3-5 EXONUCLEASE"/>
    <property type="match status" value="1"/>
</dbReference>